<protein>
    <submittedName>
        <fullName evidence="1">Uncharacterized protein</fullName>
    </submittedName>
</protein>
<dbReference type="EMBL" id="CAADFR010000038">
    <property type="protein sequence ID" value="VFK39405.1"/>
    <property type="molecule type" value="Genomic_DNA"/>
</dbReference>
<dbReference type="EMBL" id="CAADFU010000009">
    <property type="protein sequence ID" value="VFK41050.1"/>
    <property type="molecule type" value="Genomic_DNA"/>
</dbReference>
<sequence>MGSGFRSIRKAKENIKPNASAFGYLLLSVSAKLRTRCSLRGLPVFQNLCFSDRLICLFPAQLYKWIWF</sequence>
<name>A0A450YD39_9GAMM</name>
<proteinExistence type="predicted"/>
<accession>A0A450YD39</accession>
<gene>
    <name evidence="2" type="ORF">BECKSD772E_GA0070983_100920</name>
    <name evidence="1" type="ORF">BECKSD772F_GA0070984_10383</name>
</gene>
<organism evidence="1">
    <name type="scientific">Candidatus Kentrum sp. SD</name>
    <dbReference type="NCBI Taxonomy" id="2126332"/>
    <lineage>
        <taxon>Bacteria</taxon>
        <taxon>Pseudomonadati</taxon>
        <taxon>Pseudomonadota</taxon>
        <taxon>Gammaproteobacteria</taxon>
        <taxon>Candidatus Kentrum</taxon>
    </lineage>
</organism>
<dbReference type="AlphaFoldDB" id="A0A450YD39"/>
<reference evidence="1" key="1">
    <citation type="submission" date="2019-02" db="EMBL/GenBank/DDBJ databases">
        <authorList>
            <person name="Gruber-Vodicka R. H."/>
            <person name="Seah K. B. B."/>
        </authorList>
    </citation>
    <scope>NUCLEOTIDE SEQUENCE</scope>
    <source>
        <strain evidence="2">BECK_S1320</strain>
        <strain evidence="1">BECK_S1321</strain>
    </source>
</reference>
<evidence type="ECO:0000313" key="2">
    <source>
        <dbReference type="EMBL" id="VFK41050.1"/>
    </source>
</evidence>
<evidence type="ECO:0000313" key="1">
    <source>
        <dbReference type="EMBL" id="VFK39405.1"/>
    </source>
</evidence>